<accession>A0ABT5CC28</accession>
<feature type="binding site" evidence="13">
    <location>
        <begin position="195"/>
        <end position="202"/>
    </location>
    <ligand>
        <name>ATP</name>
        <dbReference type="ChEBI" id="CHEBI:30616"/>
    </ligand>
</feature>
<evidence type="ECO:0000256" key="5">
    <source>
        <dbReference type="ARBA" id="ARBA00022670"/>
    </source>
</evidence>
<dbReference type="PANTHER" id="PTHR23076:SF97">
    <property type="entry name" value="ATP-DEPENDENT ZINC METALLOPROTEASE YME1L1"/>
    <property type="match status" value="1"/>
</dbReference>
<dbReference type="InterPro" id="IPR003959">
    <property type="entry name" value="ATPase_AAA_core"/>
</dbReference>
<keyword evidence="13" id="KW-1133">Transmembrane helix</keyword>
<protein>
    <recommendedName>
        <fullName evidence="13">ATP-dependent zinc metalloprotease FtsH</fullName>
        <ecNumber evidence="13">3.4.24.-</ecNumber>
    </recommendedName>
</protein>
<comment type="cofactor">
    <cofactor evidence="13">
        <name>Zn(2+)</name>
        <dbReference type="ChEBI" id="CHEBI:29105"/>
    </cofactor>
    <text evidence="13">Binds 1 zinc ion per subunit.</text>
</comment>
<keyword evidence="12 13" id="KW-0472">Membrane</keyword>
<dbReference type="RefSeq" id="WP_272101332.1">
    <property type="nucleotide sequence ID" value="NZ_JAQNDK010000004.1"/>
</dbReference>
<dbReference type="SUPFAM" id="SSF52540">
    <property type="entry name" value="P-loop containing nucleoside triphosphate hydrolases"/>
    <property type="match status" value="1"/>
</dbReference>
<evidence type="ECO:0000256" key="8">
    <source>
        <dbReference type="ARBA" id="ARBA00022801"/>
    </source>
</evidence>
<evidence type="ECO:0000256" key="9">
    <source>
        <dbReference type="ARBA" id="ARBA00022833"/>
    </source>
</evidence>
<dbReference type="Pfam" id="PF01434">
    <property type="entry name" value="Peptidase_M41"/>
    <property type="match status" value="1"/>
</dbReference>
<evidence type="ECO:0000256" key="13">
    <source>
        <dbReference type="HAMAP-Rule" id="MF_01458"/>
    </source>
</evidence>
<dbReference type="InterPro" id="IPR003593">
    <property type="entry name" value="AAA+_ATPase"/>
</dbReference>
<keyword evidence="17" id="KW-1185">Reference proteome</keyword>
<evidence type="ECO:0000256" key="7">
    <source>
        <dbReference type="ARBA" id="ARBA00022741"/>
    </source>
</evidence>
<evidence type="ECO:0000259" key="15">
    <source>
        <dbReference type="SMART" id="SM00382"/>
    </source>
</evidence>
<keyword evidence="10 13" id="KW-0067">ATP-binding</keyword>
<dbReference type="EC" id="3.4.24.-" evidence="13"/>
<dbReference type="Gene3D" id="1.20.58.760">
    <property type="entry name" value="Peptidase M41"/>
    <property type="match status" value="1"/>
</dbReference>
<evidence type="ECO:0000256" key="1">
    <source>
        <dbReference type="ARBA" id="ARBA00004370"/>
    </source>
</evidence>
<evidence type="ECO:0000256" key="11">
    <source>
        <dbReference type="ARBA" id="ARBA00023049"/>
    </source>
</evidence>
<dbReference type="HAMAP" id="MF_01458">
    <property type="entry name" value="FtsH"/>
    <property type="match status" value="1"/>
</dbReference>
<dbReference type="Gene3D" id="1.10.8.60">
    <property type="match status" value="1"/>
</dbReference>
<keyword evidence="11 13" id="KW-0482">Metalloprotease</keyword>
<evidence type="ECO:0000256" key="3">
    <source>
        <dbReference type="ARBA" id="ARBA00022475"/>
    </source>
</evidence>
<dbReference type="GO" id="GO:0008237">
    <property type="term" value="F:metallopeptidase activity"/>
    <property type="evidence" value="ECO:0007669"/>
    <property type="project" value="UniProtKB-KW"/>
</dbReference>
<evidence type="ECO:0000256" key="12">
    <source>
        <dbReference type="ARBA" id="ARBA00023136"/>
    </source>
</evidence>
<feature type="binding site" evidence="13">
    <location>
        <position position="495"/>
    </location>
    <ligand>
        <name>Zn(2+)</name>
        <dbReference type="ChEBI" id="CHEBI:29105"/>
        <note>catalytic</note>
    </ligand>
</feature>
<dbReference type="NCBIfam" id="TIGR01241">
    <property type="entry name" value="FtsH_fam"/>
    <property type="match status" value="1"/>
</dbReference>
<comment type="similarity">
    <text evidence="2 13">In the C-terminal section; belongs to the peptidase M41 family.</text>
</comment>
<evidence type="ECO:0000256" key="4">
    <source>
        <dbReference type="ARBA" id="ARBA00022519"/>
    </source>
</evidence>
<gene>
    <name evidence="13 16" type="primary">ftsH</name>
    <name evidence="16" type="ORF">POL72_35970</name>
</gene>
<evidence type="ECO:0000256" key="10">
    <source>
        <dbReference type="ARBA" id="ARBA00022840"/>
    </source>
</evidence>
<keyword evidence="5 13" id="KW-0645">Protease</keyword>
<feature type="active site" evidence="13">
    <location>
        <position position="419"/>
    </location>
</feature>
<dbReference type="InterPro" id="IPR037219">
    <property type="entry name" value="Peptidase_M41-like"/>
</dbReference>
<organism evidence="16 17">
    <name type="scientific">Sorangium atrum</name>
    <dbReference type="NCBI Taxonomy" id="2995308"/>
    <lineage>
        <taxon>Bacteria</taxon>
        <taxon>Pseudomonadati</taxon>
        <taxon>Myxococcota</taxon>
        <taxon>Polyangia</taxon>
        <taxon>Polyangiales</taxon>
        <taxon>Polyangiaceae</taxon>
        <taxon>Sorangium</taxon>
    </lineage>
</organism>
<comment type="subunit">
    <text evidence="13">Homohexamer.</text>
</comment>
<comment type="function">
    <text evidence="13">Acts as a processive, ATP-dependent zinc metallopeptidase for both cytoplasmic and membrane proteins. Plays a role in the quality control of integral membrane proteins.</text>
</comment>
<evidence type="ECO:0000313" key="17">
    <source>
        <dbReference type="Proteomes" id="UP001217485"/>
    </source>
</evidence>
<reference evidence="16 17" key="1">
    <citation type="submission" date="2023-01" db="EMBL/GenBank/DDBJ databases">
        <title>Minimal conservation of predation-associated metabolite biosynthetic gene clusters underscores biosynthetic potential of Myxococcota including descriptions for ten novel species: Archangium lansinium sp. nov., Myxococcus landrumus sp. nov., Nannocystis bai.</title>
        <authorList>
            <person name="Ahearne A."/>
            <person name="Stevens C."/>
            <person name="Dowd S."/>
        </authorList>
    </citation>
    <scope>NUCLEOTIDE SEQUENCE [LARGE SCALE GENOMIC DNA]</scope>
    <source>
        <strain evidence="16 17">WIWO2</strain>
    </source>
</reference>
<name>A0ABT5CC28_9BACT</name>
<dbReference type="Pfam" id="PF17862">
    <property type="entry name" value="AAA_lid_3"/>
    <property type="match status" value="1"/>
</dbReference>
<dbReference type="CDD" id="cd19501">
    <property type="entry name" value="RecA-like_FtsH"/>
    <property type="match status" value="1"/>
</dbReference>
<dbReference type="Pfam" id="PF00004">
    <property type="entry name" value="AAA"/>
    <property type="match status" value="1"/>
</dbReference>
<feature type="binding site" evidence="13">
    <location>
        <position position="418"/>
    </location>
    <ligand>
        <name>Zn(2+)</name>
        <dbReference type="ChEBI" id="CHEBI:29105"/>
        <note>catalytic</note>
    </ligand>
</feature>
<comment type="similarity">
    <text evidence="13">In the central section; belongs to the AAA ATPase family.</text>
</comment>
<evidence type="ECO:0000313" key="16">
    <source>
        <dbReference type="EMBL" id="MDC0683183.1"/>
    </source>
</evidence>
<dbReference type="EMBL" id="JAQNDK010000004">
    <property type="protein sequence ID" value="MDC0683183.1"/>
    <property type="molecule type" value="Genomic_DNA"/>
</dbReference>
<dbReference type="PANTHER" id="PTHR23076">
    <property type="entry name" value="METALLOPROTEASE M41 FTSH"/>
    <property type="match status" value="1"/>
</dbReference>
<proteinExistence type="inferred from homology"/>
<dbReference type="SMART" id="SM00382">
    <property type="entry name" value="AAA"/>
    <property type="match status" value="1"/>
</dbReference>
<evidence type="ECO:0000256" key="2">
    <source>
        <dbReference type="ARBA" id="ARBA00010044"/>
    </source>
</evidence>
<feature type="binding site" evidence="13">
    <location>
        <position position="422"/>
    </location>
    <ligand>
        <name>Zn(2+)</name>
        <dbReference type="ChEBI" id="CHEBI:29105"/>
        <note>catalytic</note>
    </ligand>
</feature>
<keyword evidence="6 13" id="KW-0479">Metal-binding</keyword>
<sequence length="607" mass="65263">MRSLWIVLVLVLGSALLLQVMAASDGRIPYARFRSLAESGELAEIEIRDDVYIGRAVPGLSARAPQSYRTGRIEQTEKDLLADLDRRRIPYTRVADELGLPPYLWLLLPLAGLVAMGHLASRRAATAGTISGAATAFGKHKARLYEERGAIATFRDVAGNAEAKTELGEIVDFLKAPERYEKLGGRMPRGVLLVGPPGTGKTLLARAIAGEASVPFFSASGSEFVEMFVGVGAARVRDLFSQAREKGHCIVFIDELDAVGKVRGLGGSVGGHDEREQTLNQLLTEMDGFDAHTAMVVIAATNRAEILDPALLRPGRFDRRVHIDRPDLAERKEILAVHAKKVALDPCADLDAVAAQTAGLVGADLANIVNEAALLAARRGAAAVGHSDLEAAIERGLAGLERRGRRLGAREKLVVAYHEVGHALTASLLPTQDPVRKVSIVPRGPGALGYTIQQPREDRYLWSRQEILDRLVVLLGGRVAEEEAVGDLSTGAQDDLLNATELARRMVRELGMGQGVGLSALDPRRPLSFLGEAQGAMPSGAGPRECSDATARAIDAEVARILADAEARARALIQGHRPTLERVAARLYEVETLSGDELREMVARRET</sequence>
<dbReference type="SUPFAM" id="SSF140990">
    <property type="entry name" value="FtsH protease domain-like"/>
    <property type="match status" value="1"/>
</dbReference>
<comment type="subcellular location">
    <subcellularLocation>
        <location evidence="13">Cell membrane</location>
        <topology evidence="13">Multi-pass membrane protein</topology>
        <orientation evidence="13">Cytoplasmic side</orientation>
    </subcellularLocation>
    <subcellularLocation>
        <location evidence="1">Membrane</location>
    </subcellularLocation>
</comment>
<dbReference type="Proteomes" id="UP001217485">
    <property type="component" value="Unassembled WGS sequence"/>
</dbReference>
<feature type="domain" description="AAA+ ATPase" evidence="15">
    <location>
        <begin position="187"/>
        <end position="327"/>
    </location>
</feature>
<keyword evidence="4" id="KW-0997">Cell inner membrane</keyword>
<keyword evidence="9 13" id="KW-0862">Zinc</keyword>
<comment type="similarity">
    <text evidence="14">Belongs to the AAA ATPase family.</text>
</comment>
<keyword evidence="7 13" id="KW-0547">Nucleotide-binding</keyword>
<dbReference type="PROSITE" id="PS00674">
    <property type="entry name" value="AAA"/>
    <property type="match status" value="1"/>
</dbReference>
<dbReference type="InterPro" id="IPR027417">
    <property type="entry name" value="P-loop_NTPase"/>
</dbReference>
<comment type="caution">
    <text evidence="16">The sequence shown here is derived from an EMBL/GenBank/DDBJ whole genome shotgun (WGS) entry which is preliminary data.</text>
</comment>
<dbReference type="InterPro" id="IPR041569">
    <property type="entry name" value="AAA_lid_3"/>
</dbReference>
<dbReference type="InterPro" id="IPR003960">
    <property type="entry name" value="ATPase_AAA_CS"/>
</dbReference>
<dbReference type="Gene3D" id="3.40.50.300">
    <property type="entry name" value="P-loop containing nucleotide triphosphate hydrolases"/>
    <property type="match status" value="1"/>
</dbReference>
<evidence type="ECO:0000256" key="14">
    <source>
        <dbReference type="RuleBase" id="RU003651"/>
    </source>
</evidence>
<evidence type="ECO:0000256" key="6">
    <source>
        <dbReference type="ARBA" id="ARBA00022723"/>
    </source>
</evidence>
<dbReference type="InterPro" id="IPR005936">
    <property type="entry name" value="FtsH"/>
</dbReference>
<keyword evidence="3 13" id="KW-1003">Cell membrane</keyword>
<dbReference type="InterPro" id="IPR000642">
    <property type="entry name" value="Peptidase_M41"/>
</dbReference>
<keyword evidence="8 13" id="KW-0378">Hydrolase</keyword>
<keyword evidence="13" id="KW-0812">Transmembrane</keyword>